<feature type="transmembrane region" description="Helical" evidence="12">
    <location>
        <begin position="176"/>
        <end position="199"/>
    </location>
</feature>
<evidence type="ECO:0000256" key="11">
    <source>
        <dbReference type="RuleBase" id="RU362091"/>
    </source>
</evidence>
<comment type="caution">
    <text evidence="13">The sequence shown here is derived from an EMBL/GenBank/DDBJ whole genome shotgun (WGS) entry which is preliminary data.</text>
</comment>
<dbReference type="InterPro" id="IPR051163">
    <property type="entry name" value="Sodium:Solute_Symporter_SSF"/>
</dbReference>
<dbReference type="RefSeq" id="WP_313983612.1">
    <property type="nucleotide sequence ID" value="NZ_JASJOS010000011.1"/>
</dbReference>
<evidence type="ECO:0000313" key="13">
    <source>
        <dbReference type="EMBL" id="MDJ1483571.1"/>
    </source>
</evidence>
<accession>A0AAE3U8L7</accession>
<feature type="transmembrane region" description="Helical" evidence="12">
    <location>
        <begin position="322"/>
        <end position="342"/>
    </location>
</feature>
<dbReference type="Pfam" id="PF00474">
    <property type="entry name" value="SSF"/>
    <property type="match status" value="1"/>
</dbReference>
<dbReference type="GO" id="GO:0005886">
    <property type="term" value="C:plasma membrane"/>
    <property type="evidence" value="ECO:0007669"/>
    <property type="project" value="UniProtKB-SubCell"/>
</dbReference>
<proteinExistence type="inferred from homology"/>
<keyword evidence="8" id="KW-0406">Ion transport</keyword>
<dbReference type="InterPro" id="IPR001734">
    <property type="entry name" value="Na/solute_symporter"/>
</dbReference>
<dbReference type="AlphaFoldDB" id="A0AAE3U8L7"/>
<feature type="transmembrane region" description="Helical" evidence="12">
    <location>
        <begin position="459"/>
        <end position="478"/>
    </location>
</feature>
<gene>
    <name evidence="13" type="ORF">QNI16_23940</name>
</gene>
<feature type="transmembrane region" description="Helical" evidence="12">
    <location>
        <begin position="116"/>
        <end position="138"/>
    </location>
</feature>
<evidence type="ECO:0000256" key="1">
    <source>
        <dbReference type="ARBA" id="ARBA00004651"/>
    </source>
</evidence>
<organism evidence="13 14">
    <name type="scientific">Xanthocytophaga flava</name>
    <dbReference type="NCBI Taxonomy" id="3048013"/>
    <lineage>
        <taxon>Bacteria</taxon>
        <taxon>Pseudomonadati</taxon>
        <taxon>Bacteroidota</taxon>
        <taxon>Cytophagia</taxon>
        <taxon>Cytophagales</taxon>
        <taxon>Rhodocytophagaceae</taxon>
        <taxon>Xanthocytophaga</taxon>
    </lineage>
</organism>
<dbReference type="PANTHER" id="PTHR42985:SF47">
    <property type="entry name" value="INTEGRAL MEMBRANE TRANSPORT PROTEIN"/>
    <property type="match status" value="1"/>
</dbReference>
<dbReference type="PANTHER" id="PTHR42985">
    <property type="entry name" value="SODIUM-COUPLED MONOCARBOXYLATE TRANSPORTER"/>
    <property type="match status" value="1"/>
</dbReference>
<evidence type="ECO:0000256" key="6">
    <source>
        <dbReference type="ARBA" id="ARBA00022989"/>
    </source>
</evidence>
<evidence type="ECO:0000256" key="10">
    <source>
        <dbReference type="ARBA" id="ARBA00023201"/>
    </source>
</evidence>
<dbReference type="Proteomes" id="UP001241110">
    <property type="component" value="Unassembled WGS sequence"/>
</dbReference>
<sequence>MNPYLVLTILLIYFGVLILISYITSRGATTHTFFTAGKSSPWYLVAYSMIGTAISGVTFISVPGEVGNSQFSYLQFILGNVAGYMVVALVLMPVYYRMNLVSIYTYLQKRLGFWSYKAGAAAFLVSRTIGAAFRLFLTASVLQLALFDEWNVPFAVNVLITIALIWLITSKGGIKTILWTDAFQTTFLIAALLLSVYLISEALGLSLGGLIDTVRASDYSKAFFFDDPKSNKFFYKQFFAGLFTTVAMFGLDQDLMQKNLTCRNLQDAQKNMYTFSTVFLFVNILFLTLGALLYIYSNQQNIPIPAHTDDLYPTLLLKLNKFGIVAGVFFLLGITASSYASADSALASLTTSFCIDFLDFENRPEEKRKRLKTIVHLCMSIALLIVILIFKAINDQSVVKAVFTVAGYTYGPLLGLFSFGLLTKLSVKDRFVPVVCILSPILCYIINTNANTWLNGYKFGFELLILNGVLTFLGLLLLSQKKVSGTTY</sequence>
<feature type="transmembrane region" description="Helical" evidence="12">
    <location>
        <begin position="373"/>
        <end position="393"/>
    </location>
</feature>
<dbReference type="GO" id="GO:0006814">
    <property type="term" value="P:sodium ion transport"/>
    <property type="evidence" value="ECO:0007669"/>
    <property type="project" value="UniProtKB-KW"/>
</dbReference>
<reference evidence="13" key="1">
    <citation type="submission" date="2023-05" db="EMBL/GenBank/DDBJ databases">
        <authorList>
            <person name="Zhang X."/>
        </authorList>
    </citation>
    <scope>NUCLEOTIDE SEQUENCE</scope>
    <source>
        <strain evidence="13">YF14B1</strain>
    </source>
</reference>
<comment type="subcellular location">
    <subcellularLocation>
        <location evidence="1">Cell membrane</location>
        <topology evidence="1">Multi-pass membrane protein</topology>
    </subcellularLocation>
</comment>
<evidence type="ECO:0000256" key="9">
    <source>
        <dbReference type="ARBA" id="ARBA00023136"/>
    </source>
</evidence>
<keyword evidence="4" id="KW-1003">Cell membrane</keyword>
<feature type="transmembrane region" description="Helical" evidence="12">
    <location>
        <begin position="6"/>
        <end position="23"/>
    </location>
</feature>
<feature type="transmembrane region" description="Helical" evidence="12">
    <location>
        <begin position="431"/>
        <end position="447"/>
    </location>
</feature>
<protein>
    <submittedName>
        <fullName evidence="13">Sodium:solute symporter</fullName>
    </submittedName>
</protein>
<evidence type="ECO:0000256" key="2">
    <source>
        <dbReference type="ARBA" id="ARBA00006434"/>
    </source>
</evidence>
<dbReference type="Gene3D" id="1.20.1730.10">
    <property type="entry name" value="Sodium/glucose cotransporter"/>
    <property type="match status" value="1"/>
</dbReference>
<feature type="transmembrane region" description="Helical" evidence="12">
    <location>
        <begin position="233"/>
        <end position="251"/>
    </location>
</feature>
<evidence type="ECO:0000256" key="12">
    <source>
        <dbReference type="SAM" id="Phobius"/>
    </source>
</evidence>
<feature type="transmembrane region" description="Helical" evidence="12">
    <location>
        <begin position="74"/>
        <end position="96"/>
    </location>
</feature>
<feature type="transmembrane region" description="Helical" evidence="12">
    <location>
        <begin position="272"/>
        <end position="296"/>
    </location>
</feature>
<evidence type="ECO:0000256" key="5">
    <source>
        <dbReference type="ARBA" id="ARBA00022692"/>
    </source>
</evidence>
<keyword evidence="3" id="KW-0813">Transport</keyword>
<dbReference type="CDD" id="cd10326">
    <property type="entry name" value="SLC5sbd_NIS-like"/>
    <property type="match status" value="1"/>
</dbReference>
<dbReference type="PROSITE" id="PS50283">
    <property type="entry name" value="NA_SOLUT_SYMP_3"/>
    <property type="match status" value="1"/>
</dbReference>
<evidence type="ECO:0000256" key="8">
    <source>
        <dbReference type="ARBA" id="ARBA00023065"/>
    </source>
</evidence>
<dbReference type="InterPro" id="IPR038377">
    <property type="entry name" value="Na/Glc_symporter_sf"/>
</dbReference>
<name>A0AAE3U8L7_9BACT</name>
<dbReference type="EMBL" id="JASJOS010000011">
    <property type="protein sequence ID" value="MDJ1483571.1"/>
    <property type="molecule type" value="Genomic_DNA"/>
</dbReference>
<evidence type="ECO:0000256" key="3">
    <source>
        <dbReference type="ARBA" id="ARBA00022448"/>
    </source>
</evidence>
<dbReference type="GO" id="GO:0015293">
    <property type="term" value="F:symporter activity"/>
    <property type="evidence" value="ECO:0007669"/>
    <property type="project" value="TreeGrafter"/>
</dbReference>
<feature type="transmembrane region" description="Helical" evidence="12">
    <location>
        <begin position="44"/>
        <end position="62"/>
    </location>
</feature>
<evidence type="ECO:0000256" key="4">
    <source>
        <dbReference type="ARBA" id="ARBA00022475"/>
    </source>
</evidence>
<keyword evidence="6 12" id="KW-1133">Transmembrane helix</keyword>
<feature type="transmembrane region" description="Helical" evidence="12">
    <location>
        <begin position="399"/>
        <end position="419"/>
    </location>
</feature>
<keyword evidence="7" id="KW-0915">Sodium</keyword>
<evidence type="ECO:0000313" key="14">
    <source>
        <dbReference type="Proteomes" id="UP001241110"/>
    </source>
</evidence>
<keyword evidence="5 12" id="KW-0812">Transmembrane</keyword>
<keyword evidence="9 12" id="KW-0472">Membrane</keyword>
<keyword evidence="10" id="KW-0739">Sodium transport</keyword>
<feature type="transmembrane region" description="Helical" evidence="12">
    <location>
        <begin position="150"/>
        <end position="169"/>
    </location>
</feature>
<evidence type="ECO:0000256" key="7">
    <source>
        <dbReference type="ARBA" id="ARBA00023053"/>
    </source>
</evidence>
<comment type="similarity">
    <text evidence="2 11">Belongs to the sodium:solute symporter (SSF) (TC 2.A.21) family.</text>
</comment>